<dbReference type="Gene3D" id="1.25.40.10">
    <property type="entry name" value="Tetratricopeptide repeat domain"/>
    <property type="match status" value="3"/>
</dbReference>
<feature type="repeat" description="TPR" evidence="1">
    <location>
        <begin position="273"/>
        <end position="306"/>
    </location>
</feature>
<dbReference type="PANTHER" id="PTHR10098:SF108">
    <property type="entry name" value="TETRATRICOPEPTIDE REPEAT PROTEIN 28"/>
    <property type="match status" value="1"/>
</dbReference>
<dbReference type="InterPro" id="IPR019734">
    <property type="entry name" value="TPR_rpt"/>
</dbReference>
<dbReference type="SUPFAM" id="SSF48452">
    <property type="entry name" value="TPR-like"/>
    <property type="match status" value="2"/>
</dbReference>
<dbReference type="PANTHER" id="PTHR10098">
    <property type="entry name" value="RAPSYN-RELATED"/>
    <property type="match status" value="1"/>
</dbReference>
<feature type="repeat" description="TPR" evidence="1">
    <location>
        <begin position="114"/>
        <end position="147"/>
    </location>
</feature>
<feature type="repeat" description="TPR" evidence="1">
    <location>
        <begin position="74"/>
        <end position="107"/>
    </location>
</feature>
<evidence type="ECO:0000313" key="4">
    <source>
        <dbReference type="Proteomes" id="UP000326169"/>
    </source>
</evidence>
<dbReference type="PROSITE" id="PS50293">
    <property type="entry name" value="TPR_REGION"/>
    <property type="match status" value="1"/>
</dbReference>
<proteinExistence type="predicted"/>
<comment type="caution">
    <text evidence="3">The sequence shown here is derived from an EMBL/GenBank/DDBJ whole genome shotgun (WGS) entry which is preliminary data.</text>
</comment>
<reference evidence="3 4" key="1">
    <citation type="journal article" date="2019" name="J Genomics">
        <title>The Draft Genome of a Hydrogen-producing Cyanobacterium, Arthrospira platensis NIES-46.</title>
        <authorList>
            <person name="Suzuki S."/>
            <person name="Yamaguchi H."/>
            <person name="Kawachi M."/>
        </authorList>
    </citation>
    <scope>NUCLEOTIDE SEQUENCE [LARGE SCALE GENOMIC DNA]</scope>
    <source>
        <strain evidence="3 4">NIES-46</strain>
    </source>
</reference>
<dbReference type="Pfam" id="PF13424">
    <property type="entry name" value="TPR_12"/>
    <property type="match status" value="3"/>
</dbReference>
<evidence type="ECO:0000256" key="1">
    <source>
        <dbReference type="PROSITE-ProRule" id="PRU00339"/>
    </source>
</evidence>
<dbReference type="EMBL" id="BIMW01000012">
    <property type="protein sequence ID" value="GCE92365.1"/>
    <property type="molecule type" value="Genomic_DNA"/>
</dbReference>
<dbReference type="SMART" id="SM00028">
    <property type="entry name" value="TPR"/>
    <property type="match status" value="8"/>
</dbReference>
<dbReference type="PROSITE" id="PS50005">
    <property type="entry name" value="TPR"/>
    <property type="match status" value="6"/>
</dbReference>
<accession>A0A5M3T1R4</accession>
<feature type="domain" description="CHAT" evidence="2">
    <location>
        <begin position="522"/>
        <end position="807"/>
    </location>
</feature>
<evidence type="ECO:0000259" key="2">
    <source>
        <dbReference type="Pfam" id="PF12770"/>
    </source>
</evidence>
<dbReference type="Pfam" id="PF13181">
    <property type="entry name" value="TPR_8"/>
    <property type="match status" value="1"/>
</dbReference>
<dbReference type="Pfam" id="PF12770">
    <property type="entry name" value="CHAT"/>
    <property type="match status" value="1"/>
</dbReference>
<sequence length="810" mass="88473">MTLGKIEFIKFLWFPVTGLPVLAQERGEDLVIEAIQLHEIGDKQVAGGELKEALITFDRALHKVRVEGDRQLEALILNDIGVVYRNLGNYPQAGHFLNEALTIRQNLNDRQGISQTLINLGALSSSQANYPQAINFYEQALAVLPAEESYGSAVIFNNMGQIYRALGQPQKALIYFQQAGALFAQEDDDFAVGITLANMGAVYHAMGDYSQALEFYGKGLAIASEIGDAVGVGQTLLNMGAAYEKLANYSQSLQLYNQGLEIMRAIGEEDAQSQALNNIGSVHRLMGDYSQAIEFYDRALEIRRNLRNTAGIAVTLNNKGVALFEAGKIAEATQTLYAAIDALESLRPGLSDANKVSIFDKYRSSYSILQKALISENKPEIALEIAERGRARAFLELIAQQLSPEAVQEYDRQNNPPMRISDIQKVAGQQNATLVQYSIISDNFGNNSALFIWVVQPTGNITFREVNLSQLETFRETLVPFLAEGTDSEAEGLLTALVRGTRQGITETLPSISTRNLRNSHLQKLHDLLIKPIADLLPQNPEDKVIFIPHQELLFVPFPALIDESDRYLIFNHTILTAPAIQVLQLTRQLAENRRINRTNNPANALVVGNPVMPKLSIEPGEEPKRLANLPGAEAEAIAIASMLNTEALIGSAATKSEVLERINSAAIVHLATHGLLDDFSESGGVLGAIALTPSYGDRGFLTSEEIMGLNLTASLVVLSACNTGGGRITGDGIIGLSRAFIGAGAESVIVSLWQAEDAPTAKLMQEFYRLLPQKGDRAVALRQAMLTTMEEYPQPKHWAAFTLMGESLK</sequence>
<feature type="repeat" description="TPR" evidence="1">
    <location>
        <begin position="233"/>
        <end position="266"/>
    </location>
</feature>
<dbReference type="InterPro" id="IPR011990">
    <property type="entry name" value="TPR-like_helical_dom_sf"/>
</dbReference>
<evidence type="ECO:0000313" key="3">
    <source>
        <dbReference type="EMBL" id="GCE92365.1"/>
    </source>
</evidence>
<dbReference type="Proteomes" id="UP000326169">
    <property type="component" value="Unassembled WGS sequence"/>
</dbReference>
<name>A0A5M3T1R4_LIMPL</name>
<organism evidence="3 4">
    <name type="scientific">Limnospira platensis NIES-46</name>
    <dbReference type="NCBI Taxonomy" id="1236695"/>
    <lineage>
        <taxon>Bacteria</taxon>
        <taxon>Bacillati</taxon>
        <taxon>Cyanobacteriota</taxon>
        <taxon>Cyanophyceae</taxon>
        <taxon>Oscillatoriophycideae</taxon>
        <taxon>Oscillatoriales</taxon>
        <taxon>Sirenicapillariaceae</taxon>
        <taxon>Limnospira</taxon>
    </lineage>
</organism>
<keyword evidence="1" id="KW-0802">TPR repeat</keyword>
<gene>
    <name evidence="3" type="ORF">NIES46_04040</name>
</gene>
<dbReference type="InterPro" id="IPR024983">
    <property type="entry name" value="CHAT_dom"/>
</dbReference>
<keyword evidence="4" id="KW-1185">Reference proteome</keyword>
<feature type="repeat" description="TPR" evidence="1">
    <location>
        <begin position="153"/>
        <end position="186"/>
    </location>
</feature>
<feature type="repeat" description="TPR" evidence="1">
    <location>
        <begin position="193"/>
        <end position="226"/>
    </location>
</feature>
<protein>
    <recommendedName>
        <fullName evidence="2">CHAT domain-containing protein</fullName>
    </recommendedName>
</protein>